<keyword evidence="1 6" id="KW-0963">Cytoplasm</keyword>
<comment type="function">
    <text evidence="6">Redox regulated molecular chaperone. Protects both thermally unfolding and oxidatively damaged proteins from irreversible aggregation. Plays an important role in the bacterial defense system toward oxidative stress.</text>
</comment>
<reference evidence="7 8" key="1">
    <citation type="submission" date="2020-08" db="EMBL/GenBank/DDBJ databases">
        <title>Genomic Encyclopedia of Type Strains, Phase IV (KMG-IV): sequencing the most valuable type-strain genomes for metagenomic binning, comparative biology and taxonomic classification.</title>
        <authorList>
            <person name="Goeker M."/>
        </authorList>
    </citation>
    <scope>NUCLEOTIDE SEQUENCE [LARGE SCALE GENOMIC DNA]</scope>
    <source>
        <strain evidence="7 8">DSM 21255</strain>
    </source>
</reference>
<dbReference type="GO" id="GO:0042026">
    <property type="term" value="P:protein refolding"/>
    <property type="evidence" value="ECO:0007669"/>
    <property type="project" value="TreeGrafter"/>
</dbReference>
<feature type="disulfide bond" description="Redox-active" evidence="6">
    <location>
        <begin position="235"/>
        <end position="237"/>
    </location>
</feature>
<dbReference type="GO" id="GO:0051082">
    <property type="term" value="F:unfolded protein binding"/>
    <property type="evidence" value="ECO:0007669"/>
    <property type="project" value="UniProtKB-UniRule"/>
</dbReference>
<dbReference type="Gene3D" id="3.90.1280.10">
    <property type="entry name" value="HSP33 redox switch-like"/>
    <property type="match status" value="1"/>
</dbReference>
<dbReference type="GO" id="GO:0005737">
    <property type="term" value="C:cytoplasm"/>
    <property type="evidence" value="ECO:0007669"/>
    <property type="project" value="UniProtKB-SubCell"/>
</dbReference>
<keyword evidence="2 6" id="KW-0862">Zinc</keyword>
<evidence type="ECO:0000313" key="8">
    <source>
        <dbReference type="Proteomes" id="UP000591941"/>
    </source>
</evidence>
<dbReference type="GeneID" id="93485482"/>
<dbReference type="PIRSF" id="PIRSF005261">
    <property type="entry name" value="Heat_shock_Hsp33"/>
    <property type="match status" value="1"/>
</dbReference>
<feature type="disulfide bond" description="Redox-active" evidence="6">
    <location>
        <begin position="267"/>
        <end position="270"/>
    </location>
</feature>
<dbReference type="CDD" id="cd00498">
    <property type="entry name" value="Hsp33"/>
    <property type="match status" value="1"/>
</dbReference>
<evidence type="ECO:0000256" key="1">
    <source>
        <dbReference type="ARBA" id="ARBA00022490"/>
    </source>
</evidence>
<comment type="PTM">
    <text evidence="6">Under oxidizing conditions two disulfide bonds are formed involving the reactive cysteines. Under reducing conditions zinc is bound to the reactive cysteines and the protein is inactive.</text>
</comment>
<dbReference type="AlphaFoldDB" id="A0A841R190"/>
<keyword evidence="5 6" id="KW-0676">Redox-active center</keyword>
<comment type="similarity">
    <text evidence="6">Belongs to the HSP33 family.</text>
</comment>
<dbReference type="InterPro" id="IPR016153">
    <property type="entry name" value="Heat_shock_Hsp33_N"/>
</dbReference>
<dbReference type="PANTHER" id="PTHR30111">
    <property type="entry name" value="33 KDA CHAPERONIN"/>
    <property type="match status" value="1"/>
</dbReference>
<protein>
    <recommendedName>
        <fullName evidence="6">33 kDa chaperonin</fullName>
    </recommendedName>
    <alternativeName>
        <fullName evidence="6">Heat shock protein 33 homolog</fullName>
        <shortName evidence="6">HSP33</shortName>
    </alternativeName>
</protein>
<dbReference type="EMBL" id="JACHHI010000001">
    <property type="protein sequence ID" value="MBB6477171.1"/>
    <property type="molecule type" value="Genomic_DNA"/>
</dbReference>
<sequence>MWKDSIKHYLAHEGLKISVAYTTSAVARARALHDLSPVATAALGRAMTGALLLATDFKNQEGVSIRFDGDGPLGKVFVDAYETNRVRGYVENGQVDLPLNEHGKLDVGQAVGQGMLYVTRYSLLRQPYQSAIEIHSGEIAEDLAYYLTLSEQIPSAVSLGVMVSGDVQVLAAGGILVEAMPDRDEEALQQIEANLVKLGPITNAMRTHTEEEIIEILSHGLHVDLLAEKPVLWECTCSSEKFLTALKTIPKEDQEALLQEDKTELVCHYCERKYVFTKDELAAAFAEKEGPNA</sequence>
<comment type="subcellular location">
    <subcellularLocation>
        <location evidence="6">Cytoplasm</location>
    </subcellularLocation>
</comment>
<dbReference type="OrthoDB" id="9776534at2"/>
<dbReference type="InterPro" id="IPR000397">
    <property type="entry name" value="Heat_shock_Hsp33"/>
</dbReference>
<dbReference type="PANTHER" id="PTHR30111:SF1">
    <property type="entry name" value="33 KDA CHAPERONIN"/>
    <property type="match status" value="1"/>
</dbReference>
<evidence type="ECO:0000256" key="5">
    <source>
        <dbReference type="ARBA" id="ARBA00023284"/>
    </source>
</evidence>
<accession>A0A841R190</accession>
<dbReference type="SUPFAM" id="SSF64397">
    <property type="entry name" value="Hsp33 domain"/>
    <property type="match status" value="1"/>
</dbReference>
<dbReference type="SUPFAM" id="SSF118352">
    <property type="entry name" value="HSP33 redox switch-like"/>
    <property type="match status" value="1"/>
</dbReference>
<proteinExistence type="inferred from homology"/>
<keyword evidence="8" id="KW-1185">Reference proteome</keyword>
<dbReference type="NCBIfam" id="NF001033">
    <property type="entry name" value="PRK00114.1"/>
    <property type="match status" value="1"/>
</dbReference>
<evidence type="ECO:0000256" key="2">
    <source>
        <dbReference type="ARBA" id="ARBA00022833"/>
    </source>
</evidence>
<comment type="caution">
    <text evidence="7">The sequence shown here is derived from an EMBL/GenBank/DDBJ whole genome shotgun (WGS) entry which is preliminary data.</text>
</comment>
<organism evidence="7 8">
    <name type="scientific">Negativicoccus succinicivorans</name>
    <dbReference type="NCBI Taxonomy" id="620903"/>
    <lineage>
        <taxon>Bacteria</taxon>
        <taxon>Bacillati</taxon>
        <taxon>Bacillota</taxon>
        <taxon>Negativicutes</taxon>
        <taxon>Veillonellales</taxon>
        <taxon>Veillonellaceae</taxon>
        <taxon>Negativicoccus</taxon>
    </lineage>
</organism>
<dbReference type="HAMAP" id="MF_00117">
    <property type="entry name" value="HslO"/>
    <property type="match status" value="1"/>
</dbReference>
<evidence type="ECO:0000256" key="3">
    <source>
        <dbReference type="ARBA" id="ARBA00023157"/>
    </source>
</evidence>
<name>A0A841R190_9FIRM</name>
<dbReference type="RefSeq" id="WP_024049211.1">
    <property type="nucleotide sequence ID" value="NZ_CABWNB010000001.1"/>
</dbReference>
<gene>
    <name evidence="6" type="primary">hslO</name>
    <name evidence="7" type="ORF">HNR45_000193</name>
</gene>
<dbReference type="Pfam" id="PF01430">
    <property type="entry name" value="HSP33"/>
    <property type="match status" value="1"/>
</dbReference>
<dbReference type="GO" id="GO:0044183">
    <property type="term" value="F:protein folding chaperone"/>
    <property type="evidence" value="ECO:0007669"/>
    <property type="project" value="TreeGrafter"/>
</dbReference>
<evidence type="ECO:0000313" key="7">
    <source>
        <dbReference type="EMBL" id="MBB6477171.1"/>
    </source>
</evidence>
<keyword evidence="3 6" id="KW-1015">Disulfide bond</keyword>
<dbReference type="Proteomes" id="UP000591941">
    <property type="component" value="Unassembled WGS sequence"/>
</dbReference>
<dbReference type="InterPro" id="IPR016154">
    <property type="entry name" value="Heat_shock_Hsp33_C"/>
</dbReference>
<keyword evidence="4 6" id="KW-0143">Chaperone</keyword>
<dbReference type="Gene3D" id="3.55.30.10">
    <property type="entry name" value="Hsp33 domain"/>
    <property type="match status" value="1"/>
</dbReference>
<evidence type="ECO:0000256" key="4">
    <source>
        <dbReference type="ARBA" id="ARBA00023186"/>
    </source>
</evidence>
<evidence type="ECO:0000256" key="6">
    <source>
        <dbReference type="HAMAP-Rule" id="MF_00117"/>
    </source>
</evidence>